<dbReference type="AlphaFoldDB" id="A0A250XDP6"/>
<reference evidence="1 2" key="1">
    <citation type="submission" date="2017-08" db="EMBL/GenBank/DDBJ databases">
        <title>Acidophilic green algal genome provides insights into adaptation to an acidic environment.</title>
        <authorList>
            <person name="Hirooka S."/>
            <person name="Hirose Y."/>
            <person name="Kanesaki Y."/>
            <person name="Higuchi S."/>
            <person name="Fujiwara T."/>
            <person name="Onuma R."/>
            <person name="Era A."/>
            <person name="Ohbayashi R."/>
            <person name="Uzuka A."/>
            <person name="Nozaki H."/>
            <person name="Yoshikawa H."/>
            <person name="Miyagishima S.Y."/>
        </authorList>
    </citation>
    <scope>NUCLEOTIDE SEQUENCE [LARGE SCALE GENOMIC DNA]</scope>
    <source>
        <strain evidence="1 2">NIES-2499</strain>
    </source>
</reference>
<organism evidence="1 2">
    <name type="scientific">Chlamydomonas eustigma</name>
    <dbReference type="NCBI Taxonomy" id="1157962"/>
    <lineage>
        <taxon>Eukaryota</taxon>
        <taxon>Viridiplantae</taxon>
        <taxon>Chlorophyta</taxon>
        <taxon>core chlorophytes</taxon>
        <taxon>Chlorophyceae</taxon>
        <taxon>CS clade</taxon>
        <taxon>Chlamydomonadales</taxon>
        <taxon>Chlamydomonadaceae</taxon>
        <taxon>Chlamydomonas</taxon>
    </lineage>
</organism>
<name>A0A250XDP6_9CHLO</name>
<keyword evidence="2" id="KW-1185">Reference proteome</keyword>
<protein>
    <submittedName>
        <fullName evidence="1">Uncharacterized protein</fullName>
    </submittedName>
</protein>
<proteinExistence type="predicted"/>
<evidence type="ECO:0000313" key="1">
    <source>
        <dbReference type="EMBL" id="GAX81207.1"/>
    </source>
</evidence>
<dbReference type="EMBL" id="BEGY01000062">
    <property type="protein sequence ID" value="GAX81207.1"/>
    <property type="molecule type" value="Genomic_DNA"/>
</dbReference>
<dbReference type="Proteomes" id="UP000232323">
    <property type="component" value="Unassembled WGS sequence"/>
</dbReference>
<sequence>MAIVQDEYATVAPEEAVPEPYLLLQALQEPPGLDLLVNQPNLFPWATRAENQQGHVAQLKLVGRALYLRQIGNNALEGCNPMPDIPYLGTQGKHLKLPDDLDLTPCFFAPAKIRGAQISPDGDMAGNKPLPLDFAPGLFLLHRKGTRCENSTRGHTFKSTVCQGCPTRRVDWYFLGVKMDYESATSVHADGNDEHCSLQGPSALTTSSCPTTSSAAQDHHHLDMMPASLPSHAFPTSCIKFANGDIFAKHISSLISTYLEAADEQKALQQTPLVGPNHCLLLDRHAHFHNRHQTSCGCTDGTVEMLQQQQLTSRYKWRDHSVYCCSREFAYWEVSAVRQPAVSCSTTAPCNDYNQQLNFWPTEYTAMNKLPKKTVNRGISPPPRVPLPQLPPGLIPAMMPPAHLLPSKTMHATSAHIMRSPTEEILITSCRHGFKRKSITTTATMQYAASGTTKVLPEVRRQQPLISADFNSQNVLHADQGGPQQVVVTSQLSAIMYHDDEAPATGYS</sequence>
<comment type="caution">
    <text evidence="1">The sequence shown here is derived from an EMBL/GenBank/DDBJ whole genome shotgun (WGS) entry which is preliminary data.</text>
</comment>
<gene>
    <name evidence="1" type="ORF">CEUSTIGMA_g8639.t1</name>
</gene>
<evidence type="ECO:0000313" key="2">
    <source>
        <dbReference type="Proteomes" id="UP000232323"/>
    </source>
</evidence>
<accession>A0A250XDP6</accession>